<evidence type="ECO:0000313" key="5">
    <source>
        <dbReference type="Proteomes" id="UP001501251"/>
    </source>
</evidence>
<proteinExistence type="predicted"/>
<organism evidence="4 5">
    <name type="scientific">Streptosporangium oxazolinicum</name>
    <dbReference type="NCBI Taxonomy" id="909287"/>
    <lineage>
        <taxon>Bacteria</taxon>
        <taxon>Bacillati</taxon>
        <taxon>Actinomycetota</taxon>
        <taxon>Actinomycetes</taxon>
        <taxon>Streptosporangiales</taxon>
        <taxon>Streptosporangiaceae</taxon>
        <taxon>Streptosporangium</taxon>
    </lineage>
</organism>
<feature type="region of interest" description="Disordered" evidence="2">
    <location>
        <begin position="1"/>
        <end position="106"/>
    </location>
</feature>
<evidence type="ECO:0000259" key="3">
    <source>
        <dbReference type="PROSITE" id="PS50943"/>
    </source>
</evidence>
<dbReference type="Gene3D" id="2.60.120.10">
    <property type="entry name" value="Jelly Rolls"/>
    <property type="match status" value="1"/>
</dbReference>
<dbReference type="CDD" id="cd02209">
    <property type="entry name" value="cupin_XRE_C"/>
    <property type="match status" value="1"/>
</dbReference>
<dbReference type="SMART" id="SM00530">
    <property type="entry name" value="HTH_XRE"/>
    <property type="match status" value="1"/>
</dbReference>
<dbReference type="InterPro" id="IPR050807">
    <property type="entry name" value="TransReg_Diox_bact_type"/>
</dbReference>
<evidence type="ECO:0000256" key="2">
    <source>
        <dbReference type="SAM" id="MobiDB-lite"/>
    </source>
</evidence>
<dbReference type="SUPFAM" id="SSF51182">
    <property type="entry name" value="RmlC-like cupins"/>
    <property type="match status" value="1"/>
</dbReference>
<feature type="domain" description="HTH cro/C1-type" evidence="3">
    <location>
        <begin position="120"/>
        <end position="174"/>
    </location>
</feature>
<dbReference type="Pfam" id="PF01381">
    <property type="entry name" value="HTH_3"/>
    <property type="match status" value="1"/>
</dbReference>
<dbReference type="PANTHER" id="PTHR46797">
    <property type="entry name" value="HTH-TYPE TRANSCRIPTIONAL REGULATOR"/>
    <property type="match status" value="1"/>
</dbReference>
<keyword evidence="5" id="KW-1185">Reference proteome</keyword>
<dbReference type="CDD" id="cd00093">
    <property type="entry name" value="HTH_XRE"/>
    <property type="match status" value="1"/>
</dbReference>
<protein>
    <recommendedName>
        <fullName evidence="3">HTH cro/C1-type domain-containing protein</fullName>
    </recommendedName>
</protein>
<dbReference type="Gene3D" id="1.10.260.40">
    <property type="entry name" value="lambda repressor-like DNA-binding domains"/>
    <property type="match status" value="1"/>
</dbReference>
<evidence type="ECO:0000256" key="1">
    <source>
        <dbReference type="ARBA" id="ARBA00023125"/>
    </source>
</evidence>
<reference evidence="5" key="1">
    <citation type="journal article" date="2019" name="Int. J. Syst. Evol. Microbiol.">
        <title>The Global Catalogue of Microorganisms (GCM) 10K type strain sequencing project: providing services to taxonomists for standard genome sequencing and annotation.</title>
        <authorList>
            <consortium name="The Broad Institute Genomics Platform"/>
            <consortium name="The Broad Institute Genome Sequencing Center for Infectious Disease"/>
            <person name="Wu L."/>
            <person name="Ma J."/>
        </authorList>
    </citation>
    <scope>NUCLEOTIDE SEQUENCE [LARGE SCALE GENOMIC DNA]</scope>
    <source>
        <strain evidence="5">JCM 17388</strain>
    </source>
</reference>
<dbReference type="SUPFAM" id="SSF47413">
    <property type="entry name" value="lambda repressor-like DNA-binding domains"/>
    <property type="match status" value="1"/>
</dbReference>
<accession>A0ABP8ACP1</accession>
<sequence>MLHDSPMDSGAQSPRPAGETGTPGRSATGDGTPERLTADTGTPERLAADTGTSNRPATDDGTPDRPTADIGTSDRPAADTGTSERPTADTGMSDRPAMAGRDALVRPAVDGGTLDIGRRIRRLREERGISLSALARGAGVGKATLSGLENGTRNPTLETLWAITAELGVPLAMAVGATPVDAGGSEAAEAPPVIHGTAAEGTLLQVFEDEGVTYELYRMVIRPGVTQVSPAHHEGVTEHMTVFAGTLSAGPIGAPLRAGPGEHISWRSDVPHAYVVLGDQEVHASLLIRYPRR</sequence>
<keyword evidence="1" id="KW-0238">DNA-binding</keyword>
<dbReference type="EMBL" id="BAABAQ010000001">
    <property type="protein sequence ID" value="GAA4181781.1"/>
    <property type="molecule type" value="Genomic_DNA"/>
</dbReference>
<dbReference type="InterPro" id="IPR010982">
    <property type="entry name" value="Lambda_DNA-bd_dom_sf"/>
</dbReference>
<gene>
    <name evidence="4" type="ORF">GCM10022252_06710</name>
</gene>
<dbReference type="Proteomes" id="UP001501251">
    <property type="component" value="Unassembled WGS sequence"/>
</dbReference>
<dbReference type="PANTHER" id="PTHR46797:SF1">
    <property type="entry name" value="METHYLPHOSPHONATE SYNTHASE"/>
    <property type="match status" value="1"/>
</dbReference>
<name>A0ABP8ACP1_9ACTN</name>
<dbReference type="InterPro" id="IPR001387">
    <property type="entry name" value="Cro/C1-type_HTH"/>
</dbReference>
<dbReference type="InterPro" id="IPR011051">
    <property type="entry name" value="RmlC_Cupin_sf"/>
</dbReference>
<comment type="caution">
    <text evidence="4">The sequence shown here is derived from an EMBL/GenBank/DDBJ whole genome shotgun (WGS) entry which is preliminary data.</text>
</comment>
<evidence type="ECO:0000313" key="4">
    <source>
        <dbReference type="EMBL" id="GAA4181781.1"/>
    </source>
</evidence>
<dbReference type="PROSITE" id="PS50943">
    <property type="entry name" value="HTH_CROC1"/>
    <property type="match status" value="1"/>
</dbReference>
<dbReference type="InterPro" id="IPR014710">
    <property type="entry name" value="RmlC-like_jellyroll"/>
</dbReference>